<dbReference type="Proteomes" id="UP001627154">
    <property type="component" value="Unassembled WGS sequence"/>
</dbReference>
<protein>
    <submittedName>
        <fullName evidence="4">Uncharacterized protein</fullName>
    </submittedName>
</protein>
<dbReference type="PANTHER" id="PTHR24198:SF165">
    <property type="entry name" value="ANKYRIN REPEAT-CONTAINING PROTEIN-RELATED"/>
    <property type="match status" value="1"/>
</dbReference>
<organism evidence="4 5">
    <name type="scientific">Trichogramma kaykai</name>
    <dbReference type="NCBI Taxonomy" id="54128"/>
    <lineage>
        <taxon>Eukaryota</taxon>
        <taxon>Metazoa</taxon>
        <taxon>Ecdysozoa</taxon>
        <taxon>Arthropoda</taxon>
        <taxon>Hexapoda</taxon>
        <taxon>Insecta</taxon>
        <taxon>Pterygota</taxon>
        <taxon>Neoptera</taxon>
        <taxon>Endopterygota</taxon>
        <taxon>Hymenoptera</taxon>
        <taxon>Apocrita</taxon>
        <taxon>Proctotrupomorpha</taxon>
        <taxon>Chalcidoidea</taxon>
        <taxon>Trichogrammatidae</taxon>
        <taxon>Trichogramma</taxon>
    </lineage>
</organism>
<dbReference type="Gene3D" id="1.25.40.20">
    <property type="entry name" value="Ankyrin repeat-containing domain"/>
    <property type="match status" value="1"/>
</dbReference>
<evidence type="ECO:0000256" key="2">
    <source>
        <dbReference type="ARBA" id="ARBA00023043"/>
    </source>
</evidence>
<dbReference type="AlphaFoldDB" id="A0ABD2WR03"/>
<sequence length="498" mass="58286">MSIVETDPDTSSSQDSDDENFAIPYTVSQTGDEKLKKLERMREEVDWNNIKERRSFFDQFRQLSVGWERHLPDLREFFSQEQVDWMLMQCAPGLNLKNAVTFVSFVVRTGYKDEPPLDERGMPLVRRNTPVHYAITHGKDDEELIRELFKIYDSFYVNYVSDIGITHFHMACLMGYYDVVQEFLTYHQNPNSKMTLNLLGKKIKYTPLYFATMIKGGGKEVMKLLLEYGANPYLTSEGGKSPLHVICNENFSDENRVKMLEILLEKWDLKHFPENKRGTPLKLALLKRWPNMIDRLVDHGALSNFVFPSEEEFKKSVTNIKKLNVWDRLEIASSTLANVERLEKKGYNLDQSDATTVMKFLIDRLGFKSNAEREHNYESWRYNARFVTVSRKIKIRDDEPSLKLYNLTRSPPSEPRNPLTYEDYLMLSRSLRLRSKLLSSKISEACAAYLFEKMSAGFFRQWTLGPFMMKTGQRYSKLDCMNVFRALKCQDLLQRYGV</sequence>
<evidence type="ECO:0000256" key="1">
    <source>
        <dbReference type="ARBA" id="ARBA00022737"/>
    </source>
</evidence>
<dbReference type="PANTHER" id="PTHR24198">
    <property type="entry name" value="ANKYRIN REPEAT AND PROTEIN KINASE DOMAIN-CONTAINING PROTEIN"/>
    <property type="match status" value="1"/>
</dbReference>
<dbReference type="Pfam" id="PF12796">
    <property type="entry name" value="Ank_2"/>
    <property type="match status" value="1"/>
</dbReference>
<reference evidence="4 5" key="1">
    <citation type="journal article" date="2024" name="bioRxiv">
        <title>A reference genome for Trichogramma kaykai: A tiny desert-dwelling parasitoid wasp with competing sex-ratio distorters.</title>
        <authorList>
            <person name="Culotta J."/>
            <person name="Lindsey A.R."/>
        </authorList>
    </citation>
    <scope>NUCLEOTIDE SEQUENCE [LARGE SCALE GENOMIC DNA]</scope>
    <source>
        <strain evidence="4 5">KSX58</strain>
    </source>
</reference>
<dbReference type="InterPro" id="IPR036770">
    <property type="entry name" value="Ankyrin_rpt-contain_sf"/>
</dbReference>
<dbReference type="SMART" id="SM00248">
    <property type="entry name" value="ANK"/>
    <property type="match status" value="5"/>
</dbReference>
<evidence type="ECO:0000313" key="5">
    <source>
        <dbReference type="Proteomes" id="UP001627154"/>
    </source>
</evidence>
<dbReference type="SUPFAM" id="SSF48403">
    <property type="entry name" value="Ankyrin repeat"/>
    <property type="match status" value="1"/>
</dbReference>
<accession>A0ABD2WR03</accession>
<proteinExistence type="predicted"/>
<keyword evidence="2" id="KW-0040">ANK repeat</keyword>
<name>A0ABD2WR03_9HYME</name>
<feature type="region of interest" description="Disordered" evidence="3">
    <location>
        <begin position="1"/>
        <end position="21"/>
    </location>
</feature>
<evidence type="ECO:0000313" key="4">
    <source>
        <dbReference type="EMBL" id="KAL3394871.1"/>
    </source>
</evidence>
<keyword evidence="5" id="KW-1185">Reference proteome</keyword>
<keyword evidence="1" id="KW-0677">Repeat</keyword>
<gene>
    <name evidence="4" type="ORF">TKK_010872</name>
</gene>
<evidence type="ECO:0000256" key="3">
    <source>
        <dbReference type="SAM" id="MobiDB-lite"/>
    </source>
</evidence>
<comment type="caution">
    <text evidence="4">The sequence shown here is derived from an EMBL/GenBank/DDBJ whole genome shotgun (WGS) entry which is preliminary data.</text>
</comment>
<dbReference type="EMBL" id="JBJJXI010000087">
    <property type="protein sequence ID" value="KAL3394871.1"/>
    <property type="molecule type" value="Genomic_DNA"/>
</dbReference>
<dbReference type="InterPro" id="IPR002110">
    <property type="entry name" value="Ankyrin_rpt"/>
</dbReference>